<dbReference type="EMBL" id="CAUYUJ010015934">
    <property type="protein sequence ID" value="CAK0859800.1"/>
    <property type="molecule type" value="Genomic_DNA"/>
</dbReference>
<feature type="compositionally biased region" description="Low complexity" evidence="5">
    <location>
        <begin position="815"/>
        <end position="847"/>
    </location>
</feature>
<feature type="non-terminal residue" evidence="6">
    <location>
        <position position="1"/>
    </location>
</feature>
<accession>A0ABN9UJV0</accession>
<evidence type="ECO:0000313" key="6">
    <source>
        <dbReference type="EMBL" id="CAK0859800.1"/>
    </source>
</evidence>
<dbReference type="InterPro" id="IPR019845">
    <property type="entry name" value="Squalene/phytoene_synthase_CS"/>
</dbReference>
<dbReference type="InterPro" id="IPR036396">
    <property type="entry name" value="Cyt_P450_sf"/>
</dbReference>
<evidence type="ECO:0000256" key="2">
    <source>
        <dbReference type="ARBA" id="ARBA00012396"/>
    </source>
</evidence>
<feature type="compositionally biased region" description="Gly residues" evidence="5">
    <location>
        <begin position="149"/>
        <end position="158"/>
    </location>
</feature>
<feature type="compositionally biased region" description="Basic and acidic residues" evidence="5">
    <location>
        <begin position="15"/>
        <end position="24"/>
    </location>
</feature>
<feature type="compositionally biased region" description="Gly residues" evidence="5">
    <location>
        <begin position="313"/>
        <end position="325"/>
    </location>
</feature>
<dbReference type="Gene3D" id="1.10.600.10">
    <property type="entry name" value="Farnesyl Diphosphate Synthase"/>
    <property type="match status" value="1"/>
</dbReference>
<dbReference type="Pfam" id="PF00067">
    <property type="entry name" value="p450"/>
    <property type="match status" value="1"/>
</dbReference>
<keyword evidence="3" id="KW-0808">Transferase</keyword>
<dbReference type="InterPro" id="IPR002060">
    <property type="entry name" value="Squ/phyt_synthse"/>
</dbReference>
<protein>
    <recommendedName>
        <fullName evidence="2">15-cis-phytoene synthase</fullName>
        <ecNumber evidence="2">2.5.1.32</ecNumber>
    </recommendedName>
</protein>
<reference evidence="6" key="1">
    <citation type="submission" date="2023-10" db="EMBL/GenBank/DDBJ databases">
        <authorList>
            <person name="Chen Y."/>
            <person name="Shah S."/>
            <person name="Dougan E. K."/>
            <person name="Thang M."/>
            <person name="Chan C."/>
        </authorList>
    </citation>
    <scope>NUCLEOTIDE SEQUENCE [LARGE SCALE GENOMIC DNA]</scope>
</reference>
<feature type="region of interest" description="Disordered" evidence="5">
    <location>
        <begin position="768"/>
        <end position="881"/>
    </location>
</feature>
<dbReference type="SFLD" id="SFLDS00005">
    <property type="entry name" value="Isoprenoid_Synthase_Type_I"/>
    <property type="match status" value="1"/>
</dbReference>
<evidence type="ECO:0000256" key="1">
    <source>
        <dbReference type="ARBA" id="ARBA00001805"/>
    </source>
</evidence>
<dbReference type="EC" id="2.5.1.32" evidence="2"/>
<feature type="compositionally biased region" description="Basic and acidic residues" evidence="5">
    <location>
        <begin position="781"/>
        <end position="791"/>
    </location>
</feature>
<dbReference type="Proteomes" id="UP001189429">
    <property type="component" value="Unassembled WGS sequence"/>
</dbReference>
<dbReference type="InterPro" id="IPR001128">
    <property type="entry name" value="Cyt_P450"/>
</dbReference>
<sequence>RLEQTSSAPRAPTAPDRRHGSLREHHGRGALRRPRPRPRRGGREGPGLLCPCAGARLGLELLLGAAAAGPAPPGARARPRGGSWAGRGRRRRRRRRAGERLRRRVRGAGGRPAAQRPASRLALRLAGRQSRPGPGAGRGQGRARRPHSQGGGRGGRAGSGARWRSRGARGRAGAPQLGPPVRRAEGAAGGRRHVLRAGQHGLEEGSDPKWEYRKGIEGMSLGSLQYEMMTTTKDSKEFKRLESEFEKGWGFGFVEITPRAVAQSLASGSKALGLDAALLALVNLLQTLGLEGVAGDGIPVRSEWVGDVQPRTGGSGSSGDQGAAGEGTRSVIDYVVTGQMEKITGLPMPVFLEQHGGGSGLYKIVVGPRSVVVTCDPVVIKHILAGPPEKYTRGILSEVFEPIVGSGLIPAGTDASRVRRRAIVPGFQQRWLESVTETMARCTDALCEDLDRQISQAHAAGEAGALVNMEEKFTSVSFDVIGKAVFEYDFGAISGESPILQAASSVLRESKRRAQSVFPYWNLPGAAALFKDQKSHKENLTLLNAMLDELVRSATEEAGKGTDAAKGDMSMMQFLVQTRSEDVVTQRQLRDDLMTLLIEGHETTAALLTWTMNELMRDENSSALEAVQKEIADVLGCRRITHGDIEKLPFLRACLSEALRLYPEPPLLIRRCVEGDECPVGPLCGMGDDATVRFLPGQDIFISTWSLHRSTDLWGEDAGKFHPWRWERKIEGLGRWAGYDPDKARPYPSEAASDFAFLPFAGGSWTSVRGRPVRHGSGGRGHGEPAAEVHPRAGRASGRPGGAGRQRPGRPPPREAAAAPGLPARPRGPAGGAAAERGAAAAGGLPAEGRRHRGAEGQAGGHGHPHGQGAPGPVPGAQARMDVPTNQDEIDAAYLECQEVTREYSKTFYLGSQLLGDAEQRAVWAIYNWCRCTDELVDGPAAATTTMEDLEAWERTLQQIFDLKETGNSMDLAMIDSVRNFRLIPRPFQDMVGGMALDLVKERYETFAELEVYCYRVAGTVGLMCLPILGFDPGQNYSDDLKDATVDAALCLGLALQLTNILRDVGEDARRGRIYVPLEDLRMFGIDEEDIFQASEGRLALWQDERWKQFMEFQMARCNGYYEKAKGGIIGLTESNRLGVMAALNVYGGILDKIRRNRYDNFTQRAYVSLSEKFGLMAKSWFACLEIQRQADENVRLGNIFQEVKMARSKFAR</sequence>
<feature type="compositionally biased region" description="Basic residues" evidence="5">
    <location>
        <begin position="87"/>
        <end position="106"/>
    </location>
</feature>
<feature type="region of interest" description="Disordered" evidence="5">
    <location>
        <begin position="1"/>
        <end position="46"/>
    </location>
</feature>
<gene>
    <name evidence="6" type="ORF">PCOR1329_LOCUS49046</name>
</gene>
<dbReference type="Gene3D" id="1.10.630.10">
    <property type="entry name" value="Cytochrome P450"/>
    <property type="match status" value="1"/>
</dbReference>
<evidence type="ECO:0000313" key="7">
    <source>
        <dbReference type="Proteomes" id="UP001189429"/>
    </source>
</evidence>
<dbReference type="SFLD" id="SFLDG01018">
    <property type="entry name" value="Squalene/Phytoene_Synthase_Lik"/>
    <property type="match status" value="1"/>
</dbReference>
<name>A0ABN9UJV0_9DINO</name>
<comment type="catalytic activity">
    <reaction evidence="1">
        <text>2 (2E,6E,10E)-geranylgeranyl diphosphate = 15-cis-phytoene + 2 diphosphate</text>
        <dbReference type="Rhea" id="RHEA:34475"/>
        <dbReference type="ChEBI" id="CHEBI:27787"/>
        <dbReference type="ChEBI" id="CHEBI:33019"/>
        <dbReference type="ChEBI" id="CHEBI:58756"/>
        <dbReference type="EC" id="2.5.1.32"/>
    </reaction>
</comment>
<dbReference type="CDD" id="cd00683">
    <property type="entry name" value="Trans_IPPS_HH"/>
    <property type="match status" value="1"/>
</dbReference>
<dbReference type="PROSITE" id="PS01044">
    <property type="entry name" value="SQUALEN_PHYTOEN_SYN_1"/>
    <property type="match status" value="1"/>
</dbReference>
<proteinExistence type="predicted"/>
<dbReference type="InterPro" id="IPR033904">
    <property type="entry name" value="Trans_IPPS_HH"/>
</dbReference>
<evidence type="ECO:0000256" key="5">
    <source>
        <dbReference type="SAM" id="MobiDB-lite"/>
    </source>
</evidence>
<feature type="region of interest" description="Disordered" evidence="5">
    <location>
        <begin position="68"/>
        <end position="191"/>
    </location>
</feature>
<feature type="compositionally biased region" description="Low complexity" evidence="5">
    <location>
        <begin position="68"/>
        <end position="82"/>
    </location>
</feature>
<organism evidence="6 7">
    <name type="scientific">Prorocentrum cordatum</name>
    <dbReference type="NCBI Taxonomy" id="2364126"/>
    <lineage>
        <taxon>Eukaryota</taxon>
        <taxon>Sar</taxon>
        <taxon>Alveolata</taxon>
        <taxon>Dinophyceae</taxon>
        <taxon>Prorocentrales</taxon>
        <taxon>Prorocentraceae</taxon>
        <taxon>Prorocentrum</taxon>
    </lineage>
</organism>
<dbReference type="Pfam" id="PF00494">
    <property type="entry name" value="SQS_PSY"/>
    <property type="match status" value="1"/>
</dbReference>
<comment type="caution">
    <text evidence="6">The sequence shown here is derived from an EMBL/GenBank/DDBJ whole genome shotgun (WGS) entry which is preliminary data.</text>
</comment>
<keyword evidence="4" id="KW-0125">Carotenoid biosynthesis</keyword>
<evidence type="ECO:0000256" key="4">
    <source>
        <dbReference type="ARBA" id="ARBA00022746"/>
    </source>
</evidence>
<dbReference type="SFLD" id="SFLDG01212">
    <property type="entry name" value="Phytoene_synthase_like"/>
    <property type="match status" value="1"/>
</dbReference>
<keyword evidence="7" id="KW-1185">Reference proteome</keyword>
<feature type="compositionally biased region" description="Low complexity" evidence="5">
    <location>
        <begin position="111"/>
        <end position="133"/>
    </location>
</feature>
<evidence type="ECO:0000256" key="3">
    <source>
        <dbReference type="ARBA" id="ARBA00022679"/>
    </source>
</evidence>
<feature type="compositionally biased region" description="Basic residues" evidence="5">
    <location>
        <begin position="25"/>
        <end position="40"/>
    </location>
</feature>
<dbReference type="PANTHER" id="PTHR31480">
    <property type="entry name" value="BIFUNCTIONAL LYCOPENE CYCLASE/PHYTOENE SYNTHASE"/>
    <property type="match status" value="1"/>
</dbReference>
<dbReference type="InterPro" id="IPR044843">
    <property type="entry name" value="Trans_IPPS_bact-type"/>
</dbReference>
<dbReference type="PROSITE" id="PS01045">
    <property type="entry name" value="SQUALEN_PHYTOEN_SYN_2"/>
    <property type="match status" value="1"/>
</dbReference>
<dbReference type="SUPFAM" id="SSF48264">
    <property type="entry name" value="Cytochrome P450"/>
    <property type="match status" value="1"/>
</dbReference>
<dbReference type="SUPFAM" id="SSF48576">
    <property type="entry name" value="Terpenoid synthases"/>
    <property type="match status" value="1"/>
</dbReference>
<feature type="region of interest" description="Disordered" evidence="5">
    <location>
        <begin position="304"/>
        <end position="326"/>
    </location>
</feature>
<dbReference type="InterPro" id="IPR008949">
    <property type="entry name" value="Isoprenoid_synthase_dom_sf"/>
</dbReference>